<comment type="caution">
    <text evidence="1">The sequence shown here is derived from an EMBL/GenBank/DDBJ whole genome shotgun (WGS) entry which is preliminary data.</text>
</comment>
<evidence type="ECO:0000313" key="2">
    <source>
        <dbReference type="Proteomes" id="UP000028401"/>
    </source>
</evidence>
<gene>
    <name evidence="1" type="ORF">U725_02361</name>
</gene>
<proteinExistence type="predicted"/>
<dbReference type="AlphaFoldDB" id="A0A084A849"/>
<dbReference type="PATRIC" id="fig|1415168.3.peg.2424"/>
<evidence type="ECO:0000313" key="1">
    <source>
        <dbReference type="EMBL" id="KEY61478.1"/>
    </source>
</evidence>
<dbReference type="Proteomes" id="UP000028401">
    <property type="component" value="Unassembled WGS sequence"/>
</dbReference>
<dbReference type="Gene3D" id="2.40.50.140">
    <property type="entry name" value="Nucleic acid-binding proteins"/>
    <property type="match status" value="1"/>
</dbReference>
<dbReference type="InterPro" id="IPR012340">
    <property type="entry name" value="NA-bd_OB-fold"/>
</dbReference>
<organism evidence="1 2">
    <name type="scientific">Lactococcus cremoris subsp. cremoris GE214</name>
    <dbReference type="NCBI Taxonomy" id="1415168"/>
    <lineage>
        <taxon>Bacteria</taxon>
        <taxon>Bacillati</taxon>
        <taxon>Bacillota</taxon>
        <taxon>Bacilli</taxon>
        <taxon>Lactobacillales</taxon>
        <taxon>Streptococcaceae</taxon>
        <taxon>Lactococcus</taxon>
        <taxon>Lactococcus cremoris subsp. cremoris</taxon>
    </lineage>
</organism>
<name>A0A084A849_LACLC</name>
<dbReference type="EMBL" id="AZSI01000161">
    <property type="protein sequence ID" value="KEY61478.1"/>
    <property type="molecule type" value="Genomic_DNA"/>
</dbReference>
<protein>
    <submittedName>
        <fullName evidence="1">Uncharacterized protein</fullName>
    </submittedName>
</protein>
<dbReference type="GeneID" id="61109004"/>
<dbReference type="RefSeq" id="WP_011675709.1">
    <property type="nucleotide sequence ID" value="NZ_AZSI01000161.1"/>
</dbReference>
<accession>A0A084A849</accession>
<sequence>MIFIIITLVIIVLIILLTVLLLPGMAFFNKVSDQKYNADEKDLLTGILTTAISSKEATGEVMTTFVNESRKTMPAKIYLSSKDKIDQIEQGAEVLIIESKSGIAYVIPYKQTIF</sequence>
<reference evidence="1 2" key="1">
    <citation type="submission" date="2014-06" db="EMBL/GenBank/DDBJ databases">
        <title>Draft genome sequence of the putrescine producing strain Lactococcus lactis subsp cremoris GE214.</title>
        <authorList>
            <person name="Ladero V."/>
            <person name="Linares D.M."/>
            <person name="del Rio B."/>
            <person name="Mayo B."/>
            <person name="Martin M.C."/>
            <person name="Fernandez M."/>
            <person name="Alvarez M.A."/>
        </authorList>
    </citation>
    <scope>NUCLEOTIDE SEQUENCE [LARGE SCALE GENOMIC DNA]</scope>
    <source>
        <strain evidence="1 2">GE214</strain>
    </source>
</reference>